<feature type="binding site" evidence="6">
    <location>
        <position position="50"/>
    </location>
    <ligand>
        <name>ATP</name>
        <dbReference type="ChEBI" id="CHEBI:30616"/>
    </ligand>
</feature>
<evidence type="ECO:0000256" key="6">
    <source>
        <dbReference type="PROSITE-ProRule" id="PRU10141"/>
    </source>
</evidence>
<dbReference type="GO" id="GO:0042771">
    <property type="term" value="P:intrinsic apoptotic signaling pathway in response to DNA damage by p53 class mediator"/>
    <property type="evidence" value="ECO:0007669"/>
    <property type="project" value="TreeGrafter"/>
</dbReference>
<keyword evidence="4" id="KW-0418">Kinase</keyword>
<dbReference type="Proteomes" id="UP000261520">
    <property type="component" value="Unplaced"/>
</dbReference>
<evidence type="ECO:0000259" key="9">
    <source>
        <dbReference type="PROSITE" id="PS50011"/>
    </source>
</evidence>
<dbReference type="SMART" id="SM00220">
    <property type="entry name" value="S_TKc"/>
    <property type="match status" value="1"/>
</dbReference>
<dbReference type="PROSITE" id="PS00108">
    <property type="entry name" value="PROTEIN_KINASE_ST"/>
    <property type="match status" value="1"/>
</dbReference>
<keyword evidence="11" id="KW-1185">Reference proteome</keyword>
<dbReference type="GO" id="GO:0003713">
    <property type="term" value="F:transcription coactivator activity"/>
    <property type="evidence" value="ECO:0007669"/>
    <property type="project" value="TreeGrafter"/>
</dbReference>
<keyword evidence="1 7" id="KW-0723">Serine/threonine-protein kinase</keyword>
<dbReference type="PROSITE" id="PS50011">
    <property type="entry name" value="PROTEIN_KINASE_DOM"/>
    <property type="match status" value="1"/>
</dbReference>
<evidence type="ECO:0000256" key="3">
    <source>
        <dbReference type="ARBA" id="ARBA00022741"/>
    </source>
</evidence>
<evidence type="ECO:0000256" key="1">
    <source>
        <dbReference type="ARBA" id="ARBA00022527"/>
    </source>
</evidence>
<feature type="compositionally biased region" description="Pro residues" evidence="8">
    <location>
        <begin position="356"/>
        <end position="369"/>
    </location>
</feature>
<dbReference type="GO" id="GO:0005524">
    <property type="term" value="F:ATP binding"/>
    <property type="evidence" value="ECO:0007669"/>
    <property type="project" value="UniProtKB-UniRule"/>
</dbReference>
<dbReference type="GO" id="GO:0005737">
    <property type="term" value="C:cytoplasm"/>
    <property type="evidence" value="ECO:0007669"/>
    <property type="project" value="TreeGrafter"/>
</dbReference>
<dbReference type="InterPro" id="IPR008271">
    <property type="entry name" value="Ser/Thr_kinase_AS"/>
</dbReference>
<reference evidence="10" key="1">
    <citation type="submission" date="2025-08" db="UniProtKB">
        <authorList>
            <consortium name="Ensembl"/>
        </authorList>
    </citation>
    <scope>IDENTIFICATION</scope>
</reference>
<dbReference type="Pfam" id="PF00069">
    <property type="entry name" value="Pkinase"/>
    <property type="match status" value="1"/>
</dbReference>
<evidence type="ECO:0000256" key="7">
    <source>
        <dbReference type="RuleBase" id="RU000304"/>
    </source>
</evidence>
<dbReference type="GO" id="GO:0046332">
    <property type="term" value="F:SMAD binding"/>
    <property type="evidence" value="ECO:0007669"/>
    <property type="project" value="TreeGrafter"/>
</dbReference>
<organism evidence="10 11">
    <name type="scientific">Periophthalmus magnuspinnatus</name>
    <dbReference type="NCBI Taxonomy" id="409849"/>
    <lineage>
        <taxon>Eukaryota</taxon>
        <taxon>Metazoa</taxon>
        <taxon>Chordata</taxon>
        <taxon>Craniata</taxon>
        <taxon>Vertebrata</taxon>
        <taxon>Euteleostomi</taxon>
        <taxon>Actinopterygii</taxon>
        <taxon>Neopterygii</taxon>
        <taxon>Teleostei</taxon>
        <taxon>Neoteleostei</taxon>
        <taxon>Acanthomorphata</taxon>
        <taxon>Gobiaria</taxon>
        <taxon>Gobiiformes</taxon>
        <taxon>Gobioidei</taxon>
        <taxon>Gobiidae</taxon>
        <taxon>Oxudercinae</taxon>
        <taxon>Periophthalmus</taxon>
    </lineage>
</organism>
<evidence type="ECO:0000256" key="4">
    <source>
        <dbReference type="ARBA" id="ARBA00022777"/>
    </source>
</evidence>
<protein>
    <recommendedName>
        <fullName evidence="9">Protein kinase domain-containing protein</fullName>
    </recommendedName>
</protein>
<dbReference type="InterPro" id="IPR050494">
    <property type="entry name" value="Ser_Thr_dual-spec_kinase"/>
</dbReference>
<dbReference type="Ensembl" id="ENSPMGT00000014850.1">
    <property type="protein sequence ID" value="ENSPMGP00000013914.1"/>
    <property type="gene ID" value="ENSPMGG00000011301.1"/>
</dbReference>
<dbReference type="PANTHER" id="PTHR24058">
    <property type="entry name" value="DUAL SPECIFICITY PROTEIN KINASE"/>
    <property type="match status" value="1"/>
</dbReference>
<sequence>KYIDFKFPVSNRNDQVEDFKYKVLQLLGQGCFGKVAKCKNRVTKEVVAMKVMKKNQNANYFFIEELKMLQRISQLDPDTFNLIKFIEHFEFDGHQCMAFQILDRSVEDQMKKQSKFSLSEIRPMTKQLLVALLGLKTIGVMHTDIKSDNIMLVDQEKHPFKVKLIDFGVAMERVEVKQGMQLQPVAFRSPEVSLGLPLSEAVDMWSLACCLIFCEKYFAKRDSKWSLKTLMEYYFTTGEFPHMSFILPRHLEDIIKNHKVFETGPEFKDREAFCDLLKKMFELDPYKRITPAEALLHPYITMEHLPHGDGYSQAAKDLMSVAETDYFSLQRQYLERVVQSEQEERAKRLATRKPANPKPRPLTFLPPPHSDGMLRLHSHGQQQFPRGAEVDVSHSFTVGAAQDGQGLLTQSVPDVDGRRAA</sequence>
<dbReference type="GO" id="GO:0004713">
    <property type="term" value="F:protein tyrosine kinase activity"/>
    <property type="evidence" value="ECO:0007669"/>
    <property type="project" value="TreeGrafter"/>
</dbReference>
<evidence type="ECO:0000256" key="8">
    <source>
        <dbReference type="SAM" id="MobiDB-lite"/>
    </source>
</evidence>
<evidence type="ECO:0000313" key="10">
    <source>
        <dbReference type="Ensembl" id="ENSPMGP00000013914.1"/>
    </source>
</evidence>
<feature type="domain" description="Protein kinase" evidence="9">
    <location>
        <begin position="21"/>
        <end position="300"/>
    </location>
</feature>
<dbReference type="GO" id="GO:0004674">
    <property type="term" value="F:protein serine/threonine kinase activity"/>
    <property type="evidence" value="ECO:0007669"/>
    <property type="project" value="UniProtKB-KW"/>
</dbReference>
<name>A0A3B4ABA4_9GOBI</name>
<dbReference type="GO" id="GO:0007224">
    <property type="term" value="P:smoothened signaling pathway"/>
    <property type="evidence" value="ECO:0007669"/>
    <property type="project" value="TreeGrafter"/>
</dbReference>
<dbReference type="GO" id="GO:0016605">
    <property type="term" value="C:PML body"/>
    <property type="evidence" value="ECO:0007669"/>
    <property type="project" value="TreeGrafter"/>
</dbReference>
<accession>A0A3B4ABA4</accession>
<dbReference type="GO" id="GO:0045944">
    <property type="term" value="P:positive regulation of transcription by RNA polymerase II"/>
    <property type="evidence" value="ECO:0007669"/>
    <property type="project" value="TreeGrafter"/>
</dbReference>
<keyword evidence="5 6" id="KW-0067">ATP-binding</keyword>
<reference evidence="10" key="2">
    <citation type="submission" date="2025-09" db="UniProtKB">
        <authorList>
            <consortium name="Ensembl"/>
        </authorList>
    </citation>
    <scope>IDENTIFICATION</scope>
</reference>
<feature type="region of interest" description="Disordered" evidence="8">
    <location>
        <begin position="399"/>
        <end position="421"/>
    </location>
</feature>
<dbReference type="InterPro" id="IPR011009">
    <property type="entry name" value="Kinase-like_dom_sf"/>
</dbReference>
<comment type="similarity">
    <text evidence="7">Belongs to the protein kinase superfamily.</text>
</comment>
<dbReference type="Gene3D" id="1.10.510.10">
    <property type="entry name" value="Transferase(Phosphotransferase) domain 1"/>
    <property type="match status" value="1"/>
</dbReference>
<dbReference type="Gene3D" id="3.30.200.20">
    <property type="entry name" value="Phosphorylase Kinase, domain 1"/>
    <property type="match status" value="1"/>
</dbReference>
<evidence type="ECO:0000313" key="11">
    <source>
        <dbReference type="Proteomes" id="UP000261520"/>
    </source>
</evidence>
<proteinExistence type="inferred from homology"/>
<dbReference type="InterPro" id="IPR017441">
    <property type="entry name" value="Protein_kinase_ATP_BS"/>
</dbReference>
<keyword evidence="2" id="KW-0808">Transferase</keyword>
<dbReference type="AlphaFoldDB" id="A0A3B4ABA4"/>
<dbReference type="InterPro" id="IPR000719">
    <property type="entry name" value="Prot_kinase_dom"/>
</dbReference>
<dbReference type="GO" id="GO:0003714">
    <property type="term" value="F:transcription corepressor activity"/>
    <property type="evidence" value="ECO:0007669"/>
    <property type="project" value="TreeGrafter"/>
</dbReference>
<evidence type="ECO:0000256" key="5">
    <source>
        <dbReference type="ARBA" id="ARBA00022840"/>
    </source>
</evidence>
<dbReference type="PROSITE" id="PS00107">
    <property type="entry name" value="PROTEIN_KINASE_ATP"/>
    <property type="match status" value="1"/>
</dbReference>
<dbReference type="PANTHER" id="PTHR24058:SF53">
    <property type="entry name" value="HOMEODOMAIN-INTERACTING PROTEIN KINASE 2"/>
    <property type="match status" value="1"/>
</dbReference>
<evidence type="ECO:0000256" key="2">
    <source>
        <dbReference type="ARBA" id="ARBA00022679"/>
    </source>
</evidence>
<dbReference type="SUPFAM" id="SSF56112">
    <property type="entry name" value="Protein kinase-like (PK-like)"/>
    <property type="match status" value="1"/>
</dbReference>
<keyword evidence="3 6" id="KW-0547">Nucleotide-binding</keyword>
<feature type="region of interest" description="Disordered" evidence="8">
    <location>
        <begin position="344"/>
        <end position="376"/>
    </location>
</feature>